<evidence type="ECO:0000256" key="1">
    <source>
        <dbReference type="ARBA" id="ARBA00004651"/>
    </source>
</evidence>
<dbReference type="OrthoDB" id="21828at2"/>
<name>A0A1L3MTL9_9BACI</name>
<keyword evidence="5 8" id="KW-1133">Transmembrane helix</keyword>
<evidence type="ECO:0000256" key="7">
    <source>
        <dbReference type="RuleBase" id="RU003942"/>
    </source>
</evidence>
<keyword evidence="2" id="KW-0813">Transport</keyword>
<evidence type="ECO:0000256" key="4">
    <source>
        <dbReference type="ARBA" id="ARBA00022692"/>
    </source>
</evidence>
<organism evidence="9 10">
    <name type="scientific">Bacillus weihaiensis</name>
    <dbReference type="NCBI Taxonomy" id="1547283"/>
    <lineage>
        <taxon>Bacteria</taxon>
        <taxon>Bacillati</taxon>
        <taxon>Bacillota</taxon>
        <taxon>Bacilli</taxon>
        <taxon>Bacillales</taxon>
        <taxon>Bacillaceae</taxon>
        <taxon>Bacillus</taxon>
    </lineage>
</organism>
<dbReference type="InterPro" id="IPR037185">
    <property type="entry name" value="EmrE-like"/>
</dbReference>
<dbReference type="PANTHER" id="PTHR30561:SF1">
    <property type="entry name" value="MULTIDRUG TRANSPORTER EMRE"/>
    <property type="match status" value="1"/>
</dbReference>
<feature type="transmembrane region" description="Helical" evidence="8">
    <location>
        <begin position="58"/>
        <end position="79"/>
    </location>
</feature>
<protein>
    <submittedName>
        <fullName evidence="9">Multidrug transporter</fullName>
    </submittedName>
</protein>
<evidence type="ECO:0000256" key="8">
    <source>
        <dbReference type="SAM" id="Phobius"/>
    </source>
</evidence>
<keyword evidence="3" id="KW-1003">Cell membrane</keyword>
<dbReference type="GO" id="GO:0022857">
    <property type="term" value="F:transmembrane transporter activity"/>
    <property type="evidence" value="ECO:0007669"/>
    <property type="project" value="InterPro"/>
</dbReference>
<comment type="similarity">
    <text evidence="7">Belongs to the drug/metabolite transporter (DMT) superfamily. Small multidrug resistance (SMR) (TC 2.A.7.1) family.</text>
</comment>
<comment type="subcellular location">
    <subcellularLocation>
        <location evidence="1 7">Cell membrane</location>
        <topology evidence="1 7">Multi-pass membrane protein</topology>
    </subcellularLocation>
</comment>
<evidence type="ECO:0000313" key="9">
    <source>
        <dbReference type="EMBL" id="APH05682.1"/>
    </source>
</evidence>
<keyword evidence="4 7" id="KW-0812">Transmembrane</keyword>
<feature type="transmembrane region" description="Helical" evidence="8">
    <location>
        <begin position="33"/>
        <end position="51"/>
    </location>
</feature>
<dbReference type="AlphaFoldDB" id="A0A1L3MTL9"/>
<dbReference type="SUPFAM" id="SSF103481">
    <property type="entry name" value="Multidrug resistance efflux transporter EmrE"/>
    <property type="match status" value="1"/>
</dbReference>
<dbReference type="PANTHER" id="PTHR30561">
    <property type="entry name" value="SMR FAMILY PROTON-DEPENDENT DRUG EFFLUX TRANSPORTER SUGE"/>
    <property type="match status" value="1"/>
</dbReference>
<feature type="transmembrane region" description="Helical" evidence="8">
    <location>
        <begin position="85"/>
        <end position="103"/>
    </location>
</feature>
<evidence type="ECO:0000313" key="10">
    <source>
        <dbReference type="Proteomes" id="UP000181936"/>
    </source>
</evidence>
<sequence>MKGLVYVLLAVITEVFGSTMLKLSDGFTKLWPSIGVVVGFSLAFLALSYALKTISLSFAYATWSGLGTALTAIVGMYFFHEQLGVMKLLGLTLVIVGIVLLNTSNRASDDKREVPLNRLDE</sequence>
<evidence type="ECO:0000256" key="2">
    <source>
        <dbReference type="ARBA" id="ARBA00022448"/>
    </source>
</evidence>
<evidence type="ECO:0000256" key="6">
    <source>
        <dbReference type="ARBA" id="ARBA00023136"/>
    </source>
</evidence>
<dbReference type="FunFam" id="1.10.3730.20:FF:000001">
    <property type="entry name" value="Quaternary ammonium compound resistance transporter SugE"/>
    <property type="match status" value="1"/>
</dbReference>
<keyword evidence="10" id="KW-1185">Reference proteome</keyword>
<dbReference type="Proteomes" id="UP000181936">
    <property type="component" value="Chromosome"/>
</dbReference>
<dbReference type="RefSeq" id="WP_072580475.1">
    <property type="nucleotide sequence ID" value="NZ_CP016020.1"/>
</dbReference>
<dbReference type="InterPro" id="IPR045324">
    <property type="entry name" value="Small_multidrug_res"/>
</dbReference>
<proteinExistence type="inferred from homology"/>
<dbReference type="GO" id="GO:0005886">
    <property type="term" value="C:plasma membrane"/>
    <property type="evidence" value="ECO:0007669"/>
    <property type="project" value="UniProtKB-SubCell"/>
</dbReference>
<dbReference type="InterPro" id="IPR000390">
    <property type="entry name" value="Small_drug/metabolite_transptr"/>
</dbReference>
<gene>
    <name evidence="9" type="ORF">A9C19_13505</name>
</gene>
<evidence type="ECO:0000256" key="3">
    <source>
        <dbReference type="ARBA" id="ARBA00022475"/>
    </source>
</evidence>
<accession>A0A1L3MTL9</accession>
<keyword evidence="6 8" id="KW-0472">Membrane</keyword>
<reference evidence="9 10" key="1">
    <citation type="journal article" date="2016" name="Sci. Rep.">
        <title>Complete genome sequence and transcriptomic analysis of a novel marine strain Bacillus weihaiensis reveals the mechanism of brown algae degradation.</title>
        <authorList>
            <person name="Zhu Y."/>
            <person name="Chen P."/>
            <person name="Bao Y."/>
            <person name="Men Y."/>
            <person name="Zeng Y."/>
            <person name="Yang J."/>
            <person name="Sun J."/>
            <person name="Sun Y."/>
        </authorList>
    </citation>
    <scope>NUCLEOTIDE SEQUENCE [LARGE SCALE GENOMIC DNA]</scope>
    <source>
        <strain evidence="9 10">Alg07</strain>
    </source>
</reference>
<evidence type="ECO:0000256" key="5">
    <source>
        <dbReference type="ARBA" id="ARBA00022989"/>
    </source>
</evidence>
<dbReference type="Pfam" id="PF00893">
    <property type="entry name" value="Multi_Drug_Res"/>
    <property type="match status" value="1"/>
</dbReference>
<dbReference type="Gene3D" id="1.10.3730.20">
    <property type="match status" value="1"/>
</dbReference>
<dbReference type="KEGG" id="bwh:A9C19_13505"/>
<dbReference type="STRING" id="1547283.A9C19_13505"/>
<dbReference type="EMBL" id="CP016020">
    <property type="protein sequence ID" value="APH05682.1"/>
    <property type="molecule type" value="Genomic_DNA"/>
</dbReference>